<evidence type="ECO:0000259" key="1">
    <source>
        <dbReference type="Pfam" id="PF05368"/>
    </source>
</evidence>
<dbReference type="PANTHER" id="PTHR43162">
    <property type="match status" value="1"/>
</dbReference>
<organism evidence="2 3">
    <name type="scientific">Spinactinospora alkalitolerans</name>
    <dbReference type="NCBI Taxonomy" id="687207"/>
    <lineage>
        <taxon>Bacteria</taxon>
        <taxon>Bacillati</taxon>
        <taxon>Actinomycetota</taxon>
        <taxon>Actinomycetes</taxon>
        <taxon>Streptosporangiales</taxon>
        <taxon>Nocardiopsidaceae</taxon>
        <taxon>Spinactinospora</taxon>
    </lineage>
</organism>
<comment type="caution">
    <text evidence="2">The sequence shown here is derived from an EMBL/GenBank/DDBJ whole genome shotgun (WGS) entry which is preliminary data.</text>
</comment>
<accession>A0A852U2U1</accession>
<feature type="domain" description="NmrA-like" evidence="1">
    <location>
        <begin position="4"/>
        <end position="238"/>
    </location>
</feature>
<name>A0A852U2U1_9ACTN</name>
<dbReference type="Pfam" id="PF05368">
    <property type="entry name" value="NmrA"/>
    <property type="match status" value="1"/>
</dbReference>
<keyword evidence="3" id="KW-1185">Reference proteome</keyword>
<gene>
    <name evidence="2" type="ORF">HDA32_004882</name>
</gene>
<dbReference type="InterPro" id="IPR051604">
    <property type="entry name" value="Ergot_Alk_Oxidoreductase"/>
</dbReference>
<dbReference type="SUPFAM" id="SSF51735">
    <property type="entry name" value="NAD(P)-binding Rossmann-fold domains"/>
    <property type="match status" value="1"/>
</dbReference>
<dbReference type="InterPro" id="IPR036291">
    <property type="entry name" value="NAD(P)-bd_dom_sf"/>
</dbReference>
<dbReference type="Proteomes" id="UP000589036">
    <property type="component" value="Unassembled WGS sequence"/>
</dbReference>
<protein>
    <submittedName>
        <fullName evidence="2">Uncharacterized protein YbjT (DUF2867 family)</fullName>
    </submittedName>
</protein>
<reference evidence="2 3" key="1">
    <citation type="submission" date="2020-07" db="EMBL/GenBank/DDBJ databases">
        <title>Sequencing the genomes of 1000 actinobacteria strains.</title>
        <authorList>
            <person name="Klenk H.-P."/>
        </authorList>
    </citation>
    <scope>NUCLEOTIDE SEQUENCE [LARGE SCALE GENOMIC DNA]</scope>
    <source>
        <strain evidence="2 3">CXB654</strain>
    </source>
</reference>
<evidence type="ECO:0000313" key="2">
    <source>
        <dbReference type="EMBL" id="NYE49762.1"/>
    </source>
</evidence>
<dbReference type="RefSeq" id="WP_312863311.1">
    <property type="nucleotide sequence ID" value="NZ_BAAAYY010000042.1"/>
</dbReference>
<proteinExistence type="predicted"/>
<dbReference type="Gene3D" id="3.90.25.10">
    <property type="entry name" value="UDP-galactose 4-epimerase, domain 1"/>
    <property type="match status" value="1"/>
</dbReference>
<dbReference type="EMBL" id="JACCCC010000001">
    <property type="protein sequence ID" value="NYE49762.1"/>
    <property type="molecule type" value="Genomic_DNA"/>
</dbReference>
<sequence length="290" mass="30984">MVEQKRILVIGATGNVGRQVVSRLRDAGAAVRALARDPASAGLPDGVEVVRGDLSAPDTLEAALDGIESVFLVWPFLTAEDAPAVLDVIAGRGARHVVYLSSTGVREGAEKQGDPINQFHADMERLLEKSELEWTFLRAGGFATNTLQWTEQIRTEGVVRAPFGSTSRPLIHEHDIAAVAVRALTENGHGGAKYALTGPRALTTAEQAHTIGEAIGRPVRFEEVPQEAVREQMLTQGWPGEVVDGILNAQADMAAASEPVTSTVEKVTGTPARTFAQWAADHADDFRPAE</sequence>
<dbReference type="InterPro" id="IPR008030">
    <property type="entry name" value="NmrA-like"/>
</dbReference>
<evidence type="ECO:0000313" key="3">
    <source>
        <dbReference type="Proteomes" id="UP000589036"/>
    </source>
</evidence>
<dbReference type="Gene3D" id="3.40.50.720">
    <property type="entry name" value="NAD(P)-binding Rossmann-like Domain"/>
    <property type="match status" value="1"/>
</dbReference>
<dbReference type="AlphaFoldDB" id="A0A852U2U1"/>
<dbReference type="PANTHER" id="PTHR43162:SF1">
    <property type="entry name" value="PRESTALK A DIFFERENTIATION PROTEIN A"/>
    <property type="match status" value="1"/>
</dbReference>